<evidence type="ECO:0000313" key="2">
    <source>
        <dbReference type="Proteomes" id="UP000193307"/>
    </source>
</evidence>
<sequence length="120" mass="13423">MGKSKHQHWHMLREADGLTLTRRLPARFDFAAKTVISGGAALRKGRVATQVRQDMWRALQSLRGFAPVVQLRVVGDDLEITAGGSVSGQFPKLRSIALVSDVLECPERRARWMRSAQRVT</sequence>
<name>A0A1Y5SJP2_9RHOB</name>
<accession>A0A1Y5SJP2</accession>
<keyword evidence="2" id="KW-1185">Reference proteome</keyword>
<dbReference type="Proteomes" id="UP000193307">
    <property type="component" value="Unassembled WGS sequence"/>
</dbReference>
<gene>
    <name evidence="1" type="ORF">PAM7971_02019</name>
</gene>
<dbReference type="EMBL" id="FWFW01000005">
    <property type="protein sequence ID" value="SLN42403.1"/>
    <property type="molecule type" value="Genomic_DNA"/>
</dbReference>
<dbReference type="RefSeq" id="WP_085849149.1">
    <property type="nucleotide sequence ID" value="NZ_FNZV01000004.1"/>
</dbReference>
<evidence type="ECO:0000313" key="1">
    <source>
        <dbReference type="EMBL" id="SLN42403.1"/>
    </source>
</evidence>
<protein>
    <submittedName>
        <fullName evidence="1">Uncharacterized protein</fullName>
    </submittedName>
</protein>
<proteinExistence type="predicted"/>
<dbReference type="STRING" id="658057.SAMN04488032_10458"/>
<dbReference type="AlphaFoldDB" id="A0A1Y5SJP2"/>
<organism evidence="1 2">
    <name type="scientific">Pacificibacter marinus</name>
    <dbReference type="NCBI Taxonomy" id="658057"/>
    <lineage>
        <taxon>Bacteria</taxon>
        <taxon>Pseudomonadati</taxon>
        <taxon>Pseudomonadota</taxon>
        <taxon>Alphaproteobacteria</taxon>
        <taxon>Rhodobacterales</taxon>
        <taxon>Roseobacteraceae</taxon>
        <taxon>Pacificibacter</taxon>
    </lineage>
</organism>
<reference evidence="1 2" key="1">
    <citation type="submission" date="2017-03" db="EMBL/GenBank/DDBJ databases">
        <authorList>
            <person name="Afonso C.L."/>
            <person name="Miller P.J."/>
            <person name="Scott M.A."/>
            <person name="Spackman E."/>
            <person name="Goraichik I."/>
            <person name="Dimitrov K.M."/>
            <person name="Suarez D.L."/>
            <person name="Swayne D.E."/>
        </authorList>
    </citation>
    <scope>NUCLEOTIDE SEQUENCE [LARGE SCALE GENOMIC DNA]</scope>
    <source>
        <strain evidence="1 2">CECT 7971</strain>
    </source>
</reference>